<keyword evidence="2" id="KW-0723">Serine/threonine-protein kinase</keyword>
<dbReference type="InterPro" id="IPR051334">
    <property type="entry name" value="SRPK"/>
</dbReference>
<reference evidence="12" key="1">
    <citation type="submission" date="2020-03" db="EMBL/GenBank/DDBJ databases">
        <authorList>
            <person name="Weist P."/>
        </authorList>
    </citation>
    <scope>NUCLEOTIDE SEQUENCE</scope>
</reference>
<dbReference type="Gene3D" id="3.30.200.20">
    <property type="entry name" value="Phosphorylase Kinase, domain 1"/>
    <property type="match status" value="1"/>
</dbReference>
<evidence type="ECO:0000256" key="9">
    <source>
        <dbReference type="PROSITE-ProRule" id="PRU10141"/>
    </source>
</evidence>
<feature type="binding site" evidence="9">
    <location>
        <position position="185"/>
    </location>
    <ligand>
        <name>ATP</name>
        <dbReference type="ChEBI" id="CHEBI:30616"/>
    </ligand>
</feature>
<feature type="compositionally biased region" description="Polar residues" evidence="10">
    <location>
        <begin position="1"/>
        <end position="13"/>
    </location>
</feature>
<comment type="catalytic activity">
    <reaction evidence="8">
        <text>L-seryl-[protein] + ATP = O-phospho-L-seryl-[protein] + ADP + H(+)</text>
        <dbReference type="Rhea" id="RHEA:17989"/>
        <dbReference type="Rhea" id="RHEA-COMP:9863"/>
        <dbReference type="Rhea" id="RHEA-COMP:11604"/>
        <dbReference type="ChEBI" id="CHEBI:15378"/>
        <dbReference type="ChEBI" id="CHEBI:29999"/>
        <dbReference type="ChEBI" id="CHEBI:30616"/>
        <dbReference type="ChEBI" id="CHEBI:83421"/>
        <dbReference type="ChEBI" id="CHEBI:456216"/>
        <dbReference type="EC" id="2.7.11.1"/>
    </reaction>
</comment>
<evidence type="ECO:0000313" key="12">
    <source>
        <dbReference type="EMBL" id="CAB1455919.1"/>
    </source>
</evidence>
<evidence type="ECO:0000256" key="2">
    <source>
        <dbReference type="ARBA" id="ARBA00022527"/>
    </source>
</evidence>
<protein>
    <recommendedName>
        <fullName evidence="1">non-specific serine/threonine protein kinase</fullName>
        <ecNumber evidence="1">2.7.11.1</ecNumber>
    </recommendedName>
</protein>
<feature type="domain" description="Protein kinase" evidence="11">
    <location>
        <begin position="156"/>
        <end position="448"/>
    </location>
</feature>
<keyword evidence="5" id="KW-0418">Kinase</keyword>
<dbReference type="PROSITE" id="PS00108">
    <property type="entry name" value="PROTEIN_KINASE_ST"/>
    <property type="match status" value="1"/>
</dbReference>
<evidence type="ECO:0000256" key="8">
    <source>
        <dbReference type="ARBA" id="ARBA00048679"/>
    </source>
</evidence>
<evidence type="ECO:0000256" key="4">
    <source>
        <dbReference type="ARBA" id="ARBA00022741"/>
    </source>
</evidence>
<feature type="region of interest" description="Disordered" evidence="10">
    <location>
        <begin position="1"/>
        <end position="24"/>
    </location>
</feature>
<dbReference type="GO" id="GO:0005737">
    <property type="term" value="C:cytoplasm"/>
    <property type="evidence" value="ECO:0007669"/>
    <property type="project" value="TreeGrafter"/>
</dbReference>
<proteinExistence type="predicted"/>
<sequence>MAPVQGNATSSMVMSKWPKGQTPHETRVGEKVQQLSLPHLLNPLGLTRHSSHLQPLCSLLWLSHNDTYLPLFNSIPALCRLYLLGWLKPTMQRSRHSADTAAQQQRSEAGSSNSFKALGCHEQLDPKDSLESEDPGEYCYGGYHPVQIGDTLNRRYQVVSKLGWGYFSTVWLCLDNRLGRHVAVKVLKSGAGFTQAGQDELALLRCACGPTSRHPSRPRIVQLLDDFKLAGVNGVHMCLVLELLGPDLRCWQLCFGDPGLSRLWVKQILTQVLQGLDYLHTRCKIIHTDIKPENIMLCLEEQSQNAPAGASSSSSLLTGKESSSKSTGTYKHFCEEIQTRQYRSLEVLLGAEYGPPADIWSVACMAFEFVTGDTLFEPKARESFSLEEDHIALITELLGKIPPAVALSGKYSADYFGRRGDLRCVGPLRLWSLYEVLVEKYHFRRHFFGHEVGFIGLEGARRGEEERRRGGEEGTRGRGDEERAFLMGQFCHLEEGINRNTLICCGEPHRAECKTLAVDQPTHHHALTGEKTNRDIKVLEGTCGGQGAPARNYHCLHVNPYSHTGTLSGCSLVGGSHREWSSSVRIGV</sequence>
<evidence type="ECO:0000259" key="11">
    <source>
        <dbReference type="PROSITE" id="PS50011"/>
    </source>
</evidence>
<dbReference type="FunFam" id="1.10.510.10:FF:000275">
    <property type="entry name" value="SRSF protein kinase 2 isoform X3"/>
    <property type="match status" value="1"/>
</dbReference>
<dbReference type="PROSITE" id="PS50011">
    <property type="entry name" value="PROTEIN_KINASE_DOM"/>
    <property type="match status" value="1"/>
</dbReference>
<gene>
    <name evidence="12" type="ORF">PLEPLA_LOCUS43700</name>
</gene>
<dbReference type="SMART" id="SM00220">
    <property type="entry name" value="S_TKc"/>
    <property type="match status" value="1"/>
</dbReference>
<dbReference type="GO" id="GO:0000245">
    <property type="term" value="P:spliceosomal complex assembly"/>
    <property type="evidence" value="ECO:0007669"/>
    <property type="project" value="TreeGrafter"/>
</dbReference>
<dbReference type="EMBL" id="CADEAL010004277">
    <property type="protein sequence ID" value="CAB1455919.1"/>
    <property type="molecule type" value="Genomic_DNA"/>
</dbReference>
<keyword evidence="3" id="KW-0808">Transferase</keyword>
<dbReference type="Proteomes" id="UP001153269">
    <property type="component" value="Unassembled WGS sequence"/>
</dbReference>
<dbReference type="InterPro" id="IPR008271">
    <property type="entry name" value="Ser/Thr_kinase_AS"/>
</dbReference>
<dbReference type="PANTHER" id="PTHR47634">
    <property type="entry name" value="PROTEIN KINASE DOMAIN-CONTAINING PROTEIN-RELATED"/>
    <property type="match status" value="1"/>
</dbReference>
<keyword evidence="4 9" id="KW-0547">Nucleotide-binding</keyword>
<dbReference type="InterPro" id="IPR017441">
    <property type="entry name" value="Protein_kinase_ATP_BS"/>
</dbReference>
<dbReference type="Pfam" id="PF00069">
    <property type="entry name" value="Pkinase"/>
    <property type="match status" value="1"/>
</dbReference>
<evidence type="ECO:0000256" key="10">
    <source>
        <dbReference type="SAM" id="MobiDB-lite"/>
    </source>
</evidence>
<evidence type="ECO:0000256" key="5">
    <source>
        <dbReference type="ARBA" id="ARBA00022777"/>
    </source>
</evidence>
<accession>A0A9N7VUE4</accession>
<dbReference type="GO" id="GO:0005634">
    <property type="term" value="C:nucleus"/>
    <property type="evidence" value="ECO:0007669"/>
    <property type="project" value="TreeGrafter"/>
</dbReference>
<dbReference type="EC" id="2.7.11.1" evidence="1"/>
<comment type="caution">
    <text evidence="12">The sequence shown here is derived from an EMBL/GenBank/DDBJ whole genome shotgun (WGS) entry which is preliminary data.</text>
</comment>
<organism evidence="12 13">
    <name type="scientific">Pleuronectes platessa</name>
    <name type="common">European plaice</name>
    <dbReference type="NCBI Taxonomy" id="8262"/>
    <lineage>
        <taxon>Eukaryota</taxon>
        <taxon>Metazoa</taxon>
        <taxon>Chordata</taxon>
        <taxon>Craniata</taxon>
        <taxon>Vertebrata</taxon>
        <taxon>Euteleostomi</taxon>
        <taxon>Actinopterygii</taxon>
        <taxon>Neopterygii</taxon>
        <taxon>Teleostei</taxon>
        <taxon>Neoteleostei</taxon>
        <taxon>Acanthomorphata</taxon>
        <taxon>Carangaria</taxon>
        <taxon>Pleuronectiformes</taxon>
        <taxon>Pleuronectoidei</taxon>
        <taxon>Pleuronectidae</taxon>
        <taxon>Pleuronectes</taxon>
    </lineage>
</organism>
<comment type="catalytic activity">
    <reaction evidence="7">
        <text>L-threonyl-[protein] + ATP = O-phospho-L-threonyl-[protein] + ADP + H(+)</text>
        <dbReference type="Rhea" id="RHEA:46608"/>
        <dbReference type="Rhea" id="RHEA-COMP:11060"/>
        <dbReference type="Rhea" id="RHEA-COMP:11605"/>
        <dbReference type="ChEBI" id="CHEBI:15378"/>
        <dbReference type="ChEBI" id="CHEBI:30013"/>
        <dbReference type="ChEBI" id="CHEBI:30616"/>
        <dbReference type="ChEBI" id="CHEBI:61977"/>
        <dbReference type="ChEBI" id="CHEBI:456216"/>
        <dbReference type="EC" id="2.7.11.1"/>
    </reaction>
</comment>
<dbReference type="SUPFAM" id="SSF56112">
    <property type="entry name" value="Protein kinase-like (PK-like)"/>
    <property type="match status" value="1"/>
</dbReference>
<dbReference type="InterPro" id="IPR011009">
    <property type="entry name" value="Kinase-like_dom_sf"/>
</dbReference>
<dbReference type="GO" id="GO:0050684">
    <property type="term" value="P:regulation of mRNA processing"/>
    <property type="evidence" value="ECO:0007669"/>
    <property type="project" value="TreeGrafter"/>
</dbReference>
<keyword evidence="13" id="KW-1185">Reference proteome</keyword>
<dbReference type="AlphaFoldDB" id="A0A9N7VUE4"/>
<dbReference type="GO" id="GO:0035556">
    <property type="term" value="P:intracellular signal transduction"/>
    <property type="evidence" value="ECO:0007669"/>
    <property type="project" value="TreeGrafter"/>
</dbReference>
<feature type="compositionally biased region" description="Low complexity" evidence="10">
    <location>
        <begin position="311"/>
        <end position="327"/>
    </location>
</feature>
<evidence type="ECO:0000256" key="7">
    <source>
        <dbReference type="ARBA" id="ARBA00047899"/>
    </source>
</evidence>
<evidence type="ECO:0000256" key="6">
    <source>
        <dbReference type="ARBA" id="ARBA00022840"/>
    </source>
</evidence>
<feature type="region of interest" description="Disordered" evidence="10">
    <location>
        <begin position="307"/>
        <end position="327"/>
    </location>
</feature>
<keyword evidence="6 9" id="KW-0067">ATP-binding</keyword>
<dbReference type="PANTHER" id="PTHR47634:SF24">
    <property type="entry name" value="SRSF PROTEIN KINASE 3-LIKE ISOFORM X1"/>
    <property type="match status" value="1"/>
</dbReference>
<dbReference type="GO" id="GO:0004674">
    <property type="term" value="F:protein serine/threonine kinase activity"/>
    <property type="evidence" value="ECO:0007669"/>
    <property type="project" value="UniProtKB-KW"/>
</dbReference>
<dbReference type="FunFam" id="3.30.200.20:FF:000770">
    <property type="entry name" value="SRSF protein kinase 2"/>
    <property type="match status" value="1"/>
</dbReference>
<dbReference type="Gene3D" id="1.10.510.10">
    <property type="entry name" value="Transferase(Phosphotransferase) domain 1"/>
    <property type="match status" value="1"/>
</dbReference>
<dbReference type="GO" id="GO:0005524">
    <property type="term" value="F:ATP binding"/>
    <property type="evidence" value="ECO:0007669"/>
    <property type="project" value="UniProtKB-UniRule"/>
</dbReference>
<evidence type="ECO:0000256" key="3">
    <source>
        <dbReference type="ARBA" id="ARBA00022679"/>
    </source>
</evidence>
<evidence type="ECO:0000313" key="13">
    <source>
        <dbReference type="Proteomes" id="UP001153269"/>
    </source>
</evidence>
<dbReference type="PROSITE" id="PS00107">
    <property type="entry name" value="PROTEIN_KINASE_ATP"/>
    <property type="match status" value="1"/>
</dbReference>
<evidence type="ECO:0000256" key="1">
    <source>
        <dbReference type="ARBA" id="ARBA00012513"/>
    </source>
</evidence>
<name>A0A9N7VUE4_PLEPL</name>
<dbReference type="InterPro" id="IPR000719">
    <property type="entry name" value="Prot_kinase_dom"/>
</dbReference>